<dbReference type="EMBL" id="BMXR01000002">
    <property type="protein sequence ID" value="GGX45119.1"/>
    <property type="molecule type" value="Genomic_DNA"/>
</dbReference>
<dbReference type="Pfam" id="PF13279">
    <property type="entry name" value="4HBT_2"/>
    <property type="match status" value="1"/>
</dbReference>
<name>A0A918K432_9GAMM</name>
<dbReference type="SUPFAM" id="SSF54637">
    <property type="entry name" value="Thioesterase/thiol ester dehydrase-isomerase"/>
    <property type="match status" value="1"/>
</dbReference>
<evidence type="ECO:0008006" key="4">
    <source>
        <dbReference type="Google" id="ProtNLM"/>
    </source>
</evidence>
<evidence type="ECO:0000256" key="1">
    <source>
        <dbReference type="ARBA" id="ARBA00022801"/>
    </source>
</evidence>
<dbReference type="Proteomes" id="UP000626148">
    <property type="component" value="Unassembled WGS sequence"/>
</dbReference>
<gene>
    <name evidence="2" type="ORF">GCM10007392_09960</name>
</gene>
<dbReference type="RefSeq" id="WP_189607388.1">
    <property type="nucleotide sequence ID" value="NZ_BMXR01000002.1"/>
</dbReference>
<dbReference type="CDD" id="cd00586">
    <property type="entry name" value="4HBT"/>
    <property type="match status" value="1"/>
</dbReference>
<dbReference type="GO" id="GO:0047617">
    <property type="term" value="F:fatty acyl-CoA hydrolase activity"/>
    <property type="evidence" value="ECO:0007669"/>
    <property type="project" value="TreeGrafter"/>
</dbReference>
<accession>A0A918K432</accession>
<dbReference type="AlphaFoldDB" id="A0A918K432"/>
<protein>
    <recommendedName>
        <fullName evidence="4">Acyl-CoA thioesterase</fullName>
    </recommendedName>
</protein>
<dbReference type="InterPro" id="IPR050563">
    <property type="entry name" value="4-hydroxybenzoyl-CoA_TE"/>
</dbReference>
<keyword evidence="3" id="KW-1185">Reference proteome</keyword>
<reference evidence="2" key="1">
    <citation type="journal article" date="2014" name="Int. J. Syst. Evol. Microbiol.">
        <title>Complete genome sequence of Corynebacterium casei LMG S-19264T (=DSM 44701T), isolated from a smear-ripened cheese.</title>
        <authorList>
            <consortium name="US DOE Joint Genome Institute (JGI-PGF)"/>
            <person name="Walter F."/>
            <person name="Albersmeier A."/>
            <person name="Kalinowski J."/>
            <person name="Ruckert C."/>
        </authorList>
    </citation>
    <scope>NUCLEOTIDE SEQUENCE</scope>
    <source>
        <strain evidence="2">KCTC 22169</strain>
    </source>
</reference>
<dbReference type="PANTHER" id="PTHR31793">
    <property type="entry name" value="4-HYDROXYBENZOYL-COA THIOESTERASE FAMILY MEMBER"/>
    <property type="match status" value="1"/>
</dbReference>
<dbReference type="InterPro" id="IPR029069">
    <property type="entry name" value="HotDog_dom_sf"/>
</dbReference>
<reference evidence="2" key="2">
    <citation type="submission" date="2020-09" db="EMBL/GenBank/DDBJ databases">
        <authorList>
            <person name="Sun Q."/>
            <person name="Kim S."/>
        </authorList>
    </citation>
    <scope>NUCLEOTIDE SEQUENCE</scope>
    <source>
        <strain evidence="2">KCTC 22169</strain>
    </source>
</reference>
<proteinExistence type="predicted"/>
<evidence type="ECO:0000313" key="3">
    <source>
        <dbReference type="Proteomes" id="UP000626148"/>
    </source>
</evidence>
<organism evidence="2 3">
    <name type="scientific">Saccharospirillum salsuginis</name>
    <dbReference type="NCBI Taxonomy" id="418750"/>
    <lineage>
        <taxon>Bacteria</taxon>
        <taxon>Pseudomonadati</taxon>
        <taxon>Pseudomonadota</taxon>
        <taxon>Gammaproteobacteria</taxon>
        <taxon>Oceanospirillales</taxon>
        <taxon>Saccharospirillaceae</taxon>
        <taxon>Saccharospirillum</taxon>
    </lineage>
</organism>
<sequence>MAFTTQRTILFGDCDPAGVVYTPRISYFVIEAVHDFLADALGGPAVRELFDLGILPPARALSIEFLATMTWDESIEIEVCCESVKTSAFTFAVTGRNAARETTFSASLTQVCISPETRRPVPLPDALRKALPPI</sequence>
<evidence type="ECO:0000313" key="2">
    <source>
        <dbReference type="EMBL" id="GGX45119.1"/>
    </source>
</evidence>
<dbReference type="Gene3D" id="3.10.129.10">
    <property type="entry name" value="Hotdog Thioesterase"/>
    <property type="match status" value="1"/>
</dbReference>
<comment type="caution">
    <text evidence="2">The sequence shown here is derived from an EMBL/GenBank/DDBJ whole genome shotgun (WGS) entry which is preliminary data.</text>
</comment>
<dbReference type="PANTHER" id="PTHR31793:SF37">
    <property type="entry name" value="ACYL-COA THIOESTER HYDROLASE YBGC"/>
    <property type="match status" value="1"/>
</dbReference>
<keyword evidence="1" id="KW-0378">Hydrolase</keyword>